<accession>A0AAV5JR70</accession>
<dbReference type="GO" id="GO:0004557">
    <property type="term" value="F:alpha-galactosidase activity"/>
    <property type="evidence" value="ECO:0007669"/>
    <property type="project" value="UniProtKB-EC"/>
</dbReference>
<dbReference type="InterPro" id="IPR035992">
    <property type="entry name" value="Ricin_B-like_lectins"/>
</dbReference>
<comment type="caution">
    <text evidence="10">The sequence shown here is derived from an EMBL/GenBank/DDBJ whole genome shotgun (WGS) entry which is preliminary data.</text>
</comment>
<keyword evidence="4 8" id="KW-0732">Signal</keyword>
<dbReference type="PANTHER" id="PTHR11452">
    <property type="entry name" value="ALPHA-GALACTOSIDASE/ALPHA-N-ACETYLGALACTOSAMINIDASE"/>
    <property type="match status" value="1"/>
</dbReference>
<comment type="catalytic activity">
    <reaction evidence="1 7">
        <text>Hydrolysis of terminal, non-reducing alpha-D-galactose residues in alpha-D-galactosides, including galactose oligosaccharides, galactomannans and galactolipids.</text>
        <dbReference type="EC" id="3.2.1.22"/>
    </reaction>
</comment>
<evidence type="ECO:0000256" key="3">
    <source>
        <dbReference type="ARBA" id="ARBA00012755"/>
    </source>
</evidence>
<evidence type="ECO:0000313" key="10">
    <source>
        <dbReference type="EMBL" id="GKV14615.1"/>
    </source>
</evidence>
<evidence type="ECO:0000313" key="11">
    <source>
        <dbReference type="Proteomes" id="UP001054252"/>
    </source>
</evidence>
<dbReference type="CDD" id="cd14792">
    <property type="entry name" value="GH27"/>
    <property type="match status" value="1"/>
</dbReference>
<evidence type="ECO:0000256" key="6">
    <source>
        <dbReference type="ARBA" id="ARBA00023295"/>
    </source>
</evidence>
<dbReference type="InterPro" id="IPR013785">
    <property type="entry name" value="Aldolase_TIM"/>
</dbReference>
<dbReference type="Gene3D" id="2.60.40.1180">
    <property type="entry name" value="Golgi alpha-mannosidase II"/>
    <property type="match status" value="1"/>
</dbReference>
<dbReference type="InterPro" id="IPR013780">
    <property type="entry name" value="Glyco_hydro_b"/>
</dbReference>
<dbReference type="Pfam" id="PF17801">
    <property type="entry name" value="Melibiase_C"/>
    <property type="match status" value="1"/>
</dbReference>
<keyword evidence="6 7" id="KW-0326">Glycosidase</keyword>
<dbReference type="AlphaFoldDB" id="A0AAV5JR70"/>
<keyword evidence="7" id="KW-1015">Disulfide bond</keyword>
<feature type="signal peptide" evidence="8">
    <location>
        <begin position="1"/>
        <end position="19"/>
    </location>
</feature>
<dbReference type="GO" id="GO:0005975">
    <property type="term" value="P:carbohydrate metabolic process"/>
    <property type="evidence" value="ECO:0007669"/>
    <property type="project" value="InterPro"/>
</dbReference>
<keyword evidence="5 7" id="KW-0378">Hydrolase</keyword>
<feature type="chain" id="PRO_5043461802" description="Alpha-galactosidase" evidence="8">
    <location>
        <begin position="20"/>
        <end position="638"/>
    </location>
</feature>
<dbReference type="PRINTS" id="PR00740">
    <property type="entry name" value="GLHYDRLASE27"/>
</dbReference>
<evidence type="ECO:0000256" key="4">
    <source>
        <dbReference type="ARBA" id="ARBA00022729"/>
    </source>
</evidence>
<dbReference type="Pfam" id="PF16499">
    <property type="entry name" value="Melibiase_2"/>
    <property type="match status" value="1"/>
</dbReference>
<evidence type="ECO:0000259" key="9">
    <source>
        <dbReference type="Pfam" id="PF17801"/>
    </source>
</evidence>
<evidence type="ECO:0000256" key="1">
    <source>
        <dbReference type="ARBA" id="ARBA00001255"/>
    </source>
</evidence>
<proteinExistence type="inferred from homology"/>
<feature type="domain" description="Alpha galactosidase C-terminal" evidence="9">
    <location>
        <begin position="555"/>
        <end position="635"/>
    </location>
</feature>
<dbReference type="Proteomes" id="UP001054252">
    <property type="component" value="Unassembled WGS sequence"/>
</dbReference>
<evidence type="ECO:0000256" key="8">
    <source>
        <dbReference type="SAM" id="SignalP"/>
    </source>
</evidence>
<dbReference type="Gene3D" id="3.20.20.70">
    <property type="entry name" value="Aldolase class I"/>
    <property type="match status" value="1"/>
</dbReference>
<dbReference type="InterPro" id="IPR002241">
    <property type="entry name" value="Glyco_hydro_27"/>
</dbReference>
<dbReference type="EC" id="3.2.1.22" evidence="3 7"/>
<dbReference type="PANTHER" id="PTHR11452:SF42">
    <property type="entry name" value="ALPHA-GALACTOSIDASE"/>
    <property type="match status" value="1"/>
</dbReference>
<evidence type="ECO:0000256" key="2">
    <source>
        <dbReference type="ARBA" id="ARBA00009743"/>
    </source>
</evidence>
<dbReference type="SUPFAM" id="SSF51445">
    <property type="entry name" value="(Trans)glycosidases"/>
    <property type="match status" value="1"/>
</dbReference>
<dbReference type="InterPro" id="IPR041233">
    <property type="entry name" value="Melibiase_C"/>
</dbReference>
<dbReference type="SUPFAM" id="SSF51011">
    <property type="entry name" value="Glycosyl hydrolase domain"/>
    <property type="match status" value="1"/>
</dbReference>
<dbReference type="SUPFAM" id="SSF50370">
    <property type="entry name" value="Ricin B-like lectins"/>
    <property type="match status" value="1"/>
</dbReference>
<comment type="similarity">
    <text evidence="2 7">Belongs to the glycosyl hydrolase 27 family.</text>
</comment>
<keyword evidence="11" id="KW-1185">Reference proteome</keyword>
<sequence>MKIFFLLSSLIFFFTLASSSPRALFPPRGWNSYDSFSWIISEDEFLQNAEIVSKSLQPHGYMYVVVDFLWYRKKVPGAWMDASGFDVIDKWGRVIPDPDRWPSSKDGKGFSEVARKVHSMGLKFGIHIMRGISRQAYDASTPILDIATGAPYEESGRQWTTRDIGLPERACNWMPHGFMSVNTKTGAGRAFLRSLFQQYVEWGVDFVKHDCVFGDDLDIDQISSVSEILGNLGRPIVYSLSPGTHATPAMAKDVHGLTSMYRITSDDWDNWGDVESHFNVARDFAAANMIGANGLLGRSWPDLDMLPLGWLTDPGANEGPHRASKLTLDEQRTQMTLWAMARSPLFFGGDLRRIDDQTYNLITNSELLGINDFSSNNTEFPYITGTKASTIENKVPSQKLTEVDKSHTHALGLTGCKDPKANGWTSEALDQDLEKICWKENLGNIFREPLCLFRGKSLLDSFFKRKPLLKSDEETIHKQQYQGKFHLSASDGMELCLDSSPNERLISKEFTSTPFSPCKWAVNQMWELTADGKLVNTYSGLCATVNSKKANAGSGGVRSWIASGKRGQIYLAFFNLNAEKTTISADISHLALSLPWRQFNKGLCKGQEIWSGKSLEVSQNISFDVEMHGCALFVLYCS</sequence>
<organism evidence="10 11">
    <name type="scientific">Rubroshorea leprosula</name>
    <dbReference type="NCBI Taxonomy" id="152421"/>
    <lineage>
        <taxon>Eukaryota</taxon>
        <taxon>Viridiplantae</taxon>
        <taxon>Streptophyta</taxon>
        <taxon>Embryophyta</taxon>
        <taxon>Tracheophyta</taxon>
        <taxon>Spermatophyta</taxon>
        <taxon>Magnoliopsida</taxon>
        <taxon>eudicotyledons</taxon>
        <taxon>Gunneridae</taxon>
        <taxon>Pentapetalae</taxon>
        <taxon>rosids</taxon>
        <taxon>malvids</taxon>
        <taxon>Malvales</taxon>
        <taxon>Dipterocarpaceae</taxon>
        <taxon>Rubroshorea</taxon>
    </lineage>
</organism>
<evidence type="ECO:0000256" key="5">
    <source>
        <dbReference type="ARBA" id="ARBA00022801"/>
    </source>
</evidence>
<dbReference type="InterPro" id="IPR017853">
    <property type="entry name" value="GH"/>
</dbReference>
<dbReference type="EMBL" id="BPVZ01000041">
    <property type="protein sequence ID" value="GKV14615.1"/>
    <property type="molecule type" value="Genomic_DNA"/>
</dbReference>
<reference evidence="10 11" key="1">
    <citation type="journal article" date="2021" name="Commun. Biol.">
        <title>The genome of Shorea leprosula (Dipterocarpaceae) highlights the ecological relevance of drought in aseasonal tropical rainforests.</title>
        <authorList>
            <person name="Ng K.K.S."/>
            <person name="Kobayashi M.J."/>
            <person name="Fawcett J.A."/>
            <person name="Hatakeyama M."/>
            <person name="Paape T."/>
            <person name="Ng C.H."/>
            <person name="Ang C.C."/>
            <person name="Tnah L.H."/>
            <person name="Lee C.T."/>
            <person name="Nishiyama T."/>
            <person name="Sese J."/>
            <person name="O'Brien M.J."/>
            <person name="Copetti D."/>
            <person name="Mohd Noor M.I."/>
            <person name="Ong R.C."/>
            <person name="Putra M."/>
            <person name="Sireger I.Z."/>
            <person name="Indrioko S."/>
            <person name="Kosugi Y."/>
            <person name="Izuno A."/>
            <person name="Isagi Y."/>
            <person name="Lee S.L."/>
            <person name="Shimizu K.K."/>
        </authorList>
    </citation>
    <scope>NUCLEOTIDE SEQUENCE [LARGE SCALE GENOMIC DNA]</scope>
    <source>
        <strain evidence="10">214</strain>
    </source>
</reference>
<evidence type="ECO:0000256" key="7">
    <source>
        <dbReference type="RuleBase" id="RU361168"/>
    </source>
</evidence>
<gene>
    <name evidence="10" type="ORF">SLEP1_g25458</name>
</gene>
<protein>
    <recommendedName>
        <fullName evidence="3 7">Alpha-galactosidase</fullName>
        <ecNumber evidence="3 7">3.2.1.22</ecNumber>
    </recommendedName>
    <alternativeName>
        <fullName evidence="7">Melibiase</fullName>
    </alternativeName>
</protein>
<name>A0AAV5JR70_9ROSI</name>